<reference evidence="1" key="1">
    <citation type="submission" date="2018-05" db="EMBL/GenBank/DDBJ databases">
        <authorList>
            <person name="Lanie J.A."/>
            <person name="Ng W.-L."/>
            <person name="Kazmierczak K.M."/>
            <person name="Andrzejewski T.M."/>
            <person name="Davidsen T.M."/>
            <person name="Wayne K.J."/>
            <person name="Tettelin H."/>
            <person name="Glass J.I."/>
            <person name="Rusch D."/>
            <person name="Podicherti R."/>
            <person name="Tsui H.-C.T."/>
            <person name="Winkler M.E."/>
        </authorList>
    </citation>
    <scope>NUCLEOTIDE SEQUENCE</scope>
</reference>
<feature type="non-terminal residue" evidence="1">
    <location>
        <position position="1"/>
    </location>
</feature>
<dbReference type="AlphaFoldDB" id="A0A382BPJ8"/>
<evidence type="ECO:0000313" key="1">
    <source>
        <dbReference type="EMBL" id="SVB15760.1"/>
    </source>
</evidence>
<gene>
    <name evidence="1" type="ORF">METZ01_LOCUS168614</name>
</gene>
<proteinExistence type="predicted"/>
<accession>A0A382BPJ8</accession>
<evidence type="ECO:0008006" key="2">
    <source>
        <dbReference type="Google" id="ProtNLM"/>
    </source>
</evidence>
<protein>
    <recommendedName>
        <fullName evidence="2">UvrD-like helicase C-terminal domain-containing protein</fullName>
    </recommendedName>
</protein>
<organism evidence="1">
    <name type="scientific">marine metagenome</name>
    <dbReference type="NCBI Taxonomy" id="408172"/>
    <lineage>
        <taxon>unclassified sequences</taxon>
        <taxon>metagenomes</taxon>
        <taxon>ecological metagenomes</taxon>
    </lineage>
</organism>
<dbReference type="EMBL" id="UINC01030793">
    <property type="protein sequence ID" value="SVB15760.1"/>
    <property type="molecule type" value="Genomic_DNA"/>
</dbReference>
<sequence>IWDLEKEKRNLYVGASRARTRLTVFLGNFLKDSWTEAVRNHAELMFDEE</sequence>
<name>A0A382BPJ8_9ZZZZ</name>